<evidence type="ECO:0000313" key="1">
    <source>
        <dbReference type="EMBL" id="EUA85233.1"/>
    </source>
</evidence>
<protein>
    <recommendedName>
        <fullName evidence="3">Secreted protein</fullName>
    </recommendedName>
</protein>
<comment type="caution">
    <text evidence="1">The sequence shown here is derived from an EMBL/GenBank/DDBJ whole genome shotgun (WGS) entry which is preliminary data.</text>
</comment>
<evidence type="ECO:0000313" key="2">
    <source>
        <dbReference type="Proteomes" id="UP000020681"/>
    </source>
</evidence>
<gene>
    <name evidence="1" type="ORF">I551_8334</name>
</gene>
<proteinExistence type="predicted"/>
<sequence length="79" mass="8381">MPALSEFLGRLVLLPTTPAAAAGTGPVPAASEKTFRAVLSRLDPHGSWPISLRIRSCTRYIRSRVMARNPASSTSSTTA</sequence>
<name>A0ABP3A0S8_MYCUL</name>
<evidence type="ECO:0008006" key="3">
    <source>
        <dbReference type="Google" id="ProtNLM"/>
    </source>
</evidence>
<reference evidence="1 2" key="1">
    <citation type="submission" date="2014-01" db="EMBL/GenBank/DDBJ databases">
        <authorList>
            <person name="Dobos K."/>
            <person name="Lenaerts A."/>
            <person name="Ordway D."/>
            <person name="DeGroote M.A."/>
            <person name="Parker T."/>
            <person name="Sizemore C."/>
            <person name="Tallon L.J."/>
            <person name="Sadzewicz L.K."/>
            <person name="Sengamalay N."/>
            <person name="Fraser C.M."/>
            <person name="Hine E."/>
            <person name="Shefchek K.A."/>
            <person name="Das S.P."/>
            <person name="Tettelin H."/>
        </authorList>
    </citation>
    <scope>NUCLEOTIDE SEQUENCE [LARGE SCALE GENOMIC DNA]</scope>
    <source>
        <strain evidence="1 2">Harvey</strain>
    </source>
</reference>
<dbReference type="EMBL" id="JAOL01000204">
    <property type="protein sequence ID" value="EUA85233.1"/>
    <property type="molecule type" value="Genomic_DNA"/>
</dbReference>
<accession>A0ABP3A0S8</accession>
<organism evidence="1 2">
    <name type="scientific">Mycobacterium ulcerans str. Harvey</name>
    <dbReference type="NCBI Taxonomy" id="1299332"/>
    <lineage>
        <taxon>Bacteria</taxon>
        <taxon>Bacillati</taxon>
        <taxon>Actinomycetota</taxon>
        <taxon>Actinomycetes</taxon>
        <taxon>Mycobacteriales</taxon>
        <taxon>Mycobacteriaceae</taxon>
        <taxon>Mycobacterium</taxon>
        <taxon>Mycobacterium ulcerans group</taxon>
    </lineage>
</organism>
<keyword evidence="2" id="KW-1185">Reference proteome</keyword>
<dbReference type="Proteomes" id="UP000020681">
    <property type="component" value="Unassembled WGS sequence"/>
</dbReference>